<sequence>MKWIKNRKDMVMVNGLRLFGPDREPAICIGSETYGKLAGVLDLNRCRNLGYNMEKEDRTASGKRCFD</sequence>
<reference evidence="1 2" key="1">
    <citation type="submission" date="2017-05" db="EMBL/GenBank/DDBJ databases">
        <authorList>
            <person name="Varghese N."/>
            <person name="Submissions S."/>
        </authorList>
    </citation>
    <scope>NUCLEOTIDE SEQUENCE [LARGE SCALE GENOMIC DNA]</scope>
    <source>
        <strain evidence="1 2">DSM 45474</strain>
    </source>
</reference>
<dbReference type="EMBL" id="FXTI01000004">
    <property type="protein sequence ID" value="SMO62976.1"/>
    <property type="molecule type" value="Genomic_DNA"/>
</dbReference>
<accession>A0A521CU48</accession>
<proteinExistence type="predicted"/>
<protein>
    <submittedName>
        <fullName evidence="1">Uncharacterized protein</fullName>
    </submittedName>
</protein>
<evidence type="ECO:0000313" key="2">
    <source>
        <dbReference type="Proteomes" id="UP000315636"/>
    </source>
</evidence>
<keyword evidence="2" id="KW-1185">Reference proteome</keyword>
<evidence type="ECO:0000313" key="1">
    <source>
        <dbReference type="EMBL" id="SMO62976.1"/>
    </source>
</evidence>
<organism evidence="1 2">
    <name type="scientific">Melghirimyces algeriensis</name>
    <dbReference type="NCBI Taxonomy" id="910412"/>
    <lineage>
        <taxon>Bacteria</taxon>
        <taxon>Bacillati</taxon>
        <taxon>Bacillota</taxon>
        <taxon>Bacilli</taxon>
        <taxon>Bacillales</taxon>
        <taxon>Thermoactinomycetaceae</taxon>
        <taxon>Melghirimyces</taxon>
    </lineage>
</organism>
<name>A0A521CU48_9BACL</name>
<dbReference type="RefSeq" id="WP_142505251.1">
    <property type="nucleotide sequence ID" value="NZ_FXTI01000004.1"/>
</dbReference>
<gene>
    <name evidence="1" type="ORF">SAMN06264849_104189</name>
</gene>
<dbReference type="Proteomes" id="UP000315636">
    <property type="component" value="Unassembled WGS sequence"/>
</dbReference>
<dbReference type="AlphaFoldDB" id="A0A521CU48"/>